<keyword evidence="3" id="KW-1185">Reference proteome</keyword>
<gene>
    <name evidence="2" type="ORF">VM1G_01545</name>
</gene>
<feature type="region of interest" description="Disordered" evidence="1">
    <location>
        <begin position="1"/>
        <end position="91"/>
    </location>
</feature>
<dbReference type="OrthoDB" id="5245086at2759"/>
<evidence type="ECO:0000313" key="3">
    <source>
        <dbReference type="Proteomes" id="UP000078559"/>
    </source>
</evidence>
<proteinExistence type="predicted"/>
<sequence>MAIDQVQVSDSELKSTLNDSSDRDVDLPTITRKAQKAKPRGRRSQQTILSDEEDNQNHDHLNTTPMTPTKKRDAPEAYASPPATKKRIRLSLSPNGKNKIEVVSVLDKPSEMKRDNKPRHIVLSKRNHVDNVYPMHNEVLIPQEHWDEKSFDLSSPRLVRPLPLRYTLAEEKNPITGGPCGQAYIPDMPADDIKKVLFLNPKHTNIRLVGKWAERKLAEEIAKYDRVKRFWLFNYGYAYCPGWDCKHEFVAATFAEEMQSPWVVAWLAELIGRKDVYTILDHLEWKMTKELKETEKLEEEGKLLVVAVKGSLTEQAMYFLV</sequence>
<evidence type="ECO:0000313" key="2">
    <source>
        <dbReference type="EMBL" id="KUI66637.1"/>
    </source>
</evidence>
<name>A0A194VRL3_CYTMA</name>
<dbReference type="Proteomes" id="UP000078559">
    <property type="component" value="Chromosome 2"/>
</dbReference>
<accession>A0A194VRL3</accession>
<evidence type="ECO:0000256" key="1">
    <source>
        <dbReference type="SAM" id="MobiDB-lite"/>
    </source>
</evidence>
<organism evidence="2 3">
    <name type="scientific">Cytospora mali</name>
    <name type="common">Apple Valsa canker fungus</name>
    <name type="synonym">Valsa mali</name>
    <dbReference type="NCBI Taxonomy" id="578113"/>
    <lineage>
        <taxon>Eukaryota</taxon>
        <taxon>Fungi</taxon>
        <taxon>Dikarya</taxon>
        <taxon>Ascomycota</taxon>
        <taxon>Pezizomycotina</taxon>
        <taxon>Sordariomycetes</taxon>
        <taxon>Sordariomycetidae</taxon>
        <taxon>Diaporthales</taxon>
        <taxon>Cytosporaceae</taxon>
        <taxon>Cytospora</taxon>
    </lineage>
</organism>
<feature type="compositionally biased region" description="Polar residues" evidence="1">
    <location>
        <begin position="1"/>
        <end position="19"/>
    </location>
</feature>
<dbReference type="AlphaFoldDB" id="A0A194VRL3"/>
<dbReference type="SMR" id="A0A194VRL3"/>
<dbReference type="EMBL" id="CM003099">
    <property type="protein sequence ID" value="KUI66637.1"/>
    <property type="molecule type" value="Genomic_DNA"/>
</dbReference>
<protein>
    <submittedName>
        <fullName evidence="2">Uncharacterized protein</fullName>
    </submittedName>
</protein>
<reference evidence="2" key="1">
    <citation type="submission" date="2014-12" db="EMBL/GenBank/DDBJ databases">
        <title>Genome Sequence of Valsa Canker Pathogens Uncovers a Specific Adaption of Colonization on Woody Bark.</title>
        <authorList>
            <person name="Yin Z."/>
            <person name="Liu H."/>
            <person name="Gao X."/>
            <person name="Li Z."/>
            <person name="Song N."/>
            <person name="Ke X."/>
            <person name="Dai Q."/>
            <person name="Wu Y."/>
            <person name="Sun Y."/>
            <person name="Xu J.-R."/>
            <person name="Kang Z.K."/>
            <person name="Wang L."/>
            <person name="Huang L."/>
        </authorList>
    </citation>
    <scope>NUCLEOTIDE SEQUENCE [LARGE SCALE GENOMIC DNA]</scope>
    <source>
        <strain evidence="2">03-8</strain>
    </source>
</reference>
<feature type="compositionally biased region" description="Basic residues" evidence="1">
    <location>
        <begin position="33"/>
        <end position="43"/>
    </location>
</feature>